<sequence length="72" mass="7707">MPTDRKVLYARTHKTSYKGKDAEQQQRKSQNSCASFLGTWIFGGSLAEGGSPLLITIAVTEGIGSGSALFEL</sequence>
<evidence type="ECO:0000313" key="1">
    <source>
        <dbReference type="EMBL" id="CAG8536205.1"/>
    </source>
</evidence>
<dbReference type="AlphaFoldDB" id="A0A9N9AKE7"/>
<dbReference type="EMBL" id="CAJVPP010001135">
    <property type="protein sequence ID" value="CAG8536205.1"/>
    <property type="molecule type" value="Genomic_DNA"/>
</dbReference>
<gene>
    <name evidence="1" type="ORF">FMOSSE_LOCUS5753</name>
</gene>
<evidence type="ECO:0000313" key="2">
    <source>
        <dbReference type="Proteomes" id="UP000789375"/>
    </source>
</evidence>
<name>A0A9N9AKE7_FUNMO</name>
<reference evidence="1" key="1">
    <citation type="submission" date="2021-06" db="EMBL/GenBank/DDBJ databases">
        <authorList>
            <person name="Kallberg Y."/>
            <person name="Tangrot J."/>
            <person name="Rosling A."/>
        </authorList>
    </citation>
    <scope>NUCLEOTIDE SEQUENCE</scope>
    <source>
        <strain evidence="1">87-6 pot B 2015</strain>
    </source>
</reference>
<keyword evidence="2" id="KW-1185">Reference proteome</keyword>
<protein>
    <submittedName>
        <fullName evidence="1">10930_t:CDS:1</fullName>
    </submittedName>
</protein>
<accession>A0A9N9AKE7</accession>
<comment type="caution">
    <text evidence="1">The sequence shown here is derived from an EMBL/GenBank/DDBJ whole genome shotgun (WGS) entry which is preliminary data.</text>
</comment>
<organism evidence="1 2">
    <name type="scientific">Funneliformis mosseae</name>
    <name type="common">Endomycorrhizal fungus</name>
    <name type="synonym">Glomus mosseae</name>
    <dbReference type="NCBI Taxonomy" id="27381"/>
    <lineage>
        <taxon>Eukaryota</taxon>
        <taxon>Fungi</taxon>
        <taxon>Fungi incertae sedis</taxon>
        <taxon>Mucoromycota</taxon>
        <taxon>Glomeromycotina</taxon>
        <taxon>Glomeromycetes</taxon>
        <taxon>Glomerales</taxon>
        <taxon>Glomeraceae</taxon>
        <taxon>Funneliformis</taxon>
    </lineage>
</organism>
<dbReference type="Proteomes" id="UP000789375">
    <property type="component" value="Unassembled WGS sequence"/>
</dbReference>
<proteinExistence type="predicted"/>